<reference evidence="10 11" key="1">
    <citation type="journal article" date="2014" name="PLoS Genet.">
        <title>Phylogenetically driven sequencing of extremely halophilic archaea reveals strategies for static and dynamic osmo-response.</title>
        <authorList>
            <person name="Becker E.A."/>
            <person name="Seitzer P.M."/>
            <person name="Tritt A."/>
            <person name="Larsen D."/>
            <person name="Krusor M."/>
            <person name="Yao A.I."/>
            <person name="Wu D."/>
            <person name="Madern D."/>
            <person name="Eisen J.A."/>
            <person name="Darling A.E."/>
            <person name="Facciotti M.T."/>
        </authorList>
    </citation>
    <scope>NUCLEOTIDE SEQUENCE [LARGE SCALE GENOMIC DNA]</scope>
    <source>
        <strain evidence="10 11">JCM 14624</strain>
    </source>
</reference>
<dbReference type="GO" id="GO:0032259">
    <property type="term" value="P:methylation"/>
    <property type="evidence" value="ECO:0007669"/>
    <property type="project" value="UniProtKB-KW"/>
</dbReference>
<dbReference type="PANTHER" id="PTHR11579">
    <property type="entry name" value="PROTEIN-L-ISOASPARTATE O-METHYLTRANSFERASE"/>
    <property type="match status" value="1"/>
</dbReference>
<comment type="function">
    <text evidence="8">Catalyzes the methyl esterification of L-isoaspartyl residues in peptides and proteins that result from spontaneous decomposition of normal L-aspartyl and L-asparaginyl residues. It plays a role in the repair and/or degradation of damaged proteins.</text>
</comment>
<evidence type="ECO:0000256" key="7">
    <source>
        <dbReference type="ARBA" id="ARBA00022691"/>
    </source>
</evidence>
<dbReference type="GO" id="GO:0005737">
    <property type="term" value="C:cytoplasm"/>
    <property type="evidence" value="ECO:0007669"/>
    <property type="project" value="UniProtKB-SubCell"/>
</dbReference>
<proteinExistence type="inferred from homology"/>
<sequence>MDRAVLREDMIDSLQHEPKNVLTDEAVAVAMSDVPRHEFLPASVDAYADRSYECEGTRALSPSEAARLVQGLDPTPGDSVLVVGVGVGYTAALLAELVGEEHVHAVDISRPIVSLARSNLASAGYGGVLVDRRDGSYGLPEYAPFDRILLEAAAVDAPMALTEQLADGGRLVYPRGATNQRLVAVTDDGRTDLGAVSFAPILVEGEQSGALERNRTAREDLEHAVRRTERRRGWELDWIDWE</sequence>
<keyword evidence="5 10" id="KW-0489">Methyltransferase</keyword>
<dbReference type="Gene3D" id="3.40.50.150">
    <property type="entry name" value="Vaccinia Virus protein VP39"/>
    <property type="match status" value="1"/>
</dbReference>
<dbReference type="AlphaFoldDB" id="M0BN52"/>
<dbReference type="RefSeq" id="WP_007699176.1">
    <property type="nucleotide sequence ID" value="NZ_AOIQ01000009.1"/>
</dbReference>
<evidence type="ECO:0000256" key="4">
    <source>
        <dbReference type="ARBA" id="ARBA00022490"/>
    </source>
</evidence>
<organism evidence="10 11">
    <name type="scientific">Halovivax asiaticus JCM 14624</name>
    <dbReference type="NCBI Taxonomy" id="1227490"/>
    <lineage>
        <taxon>Archaea</taxon>
        <taxon>Methanobacteriati</taxon>
        <taxon>Methanobacteriota</taxon>
        <taxon>Stenosarchaea group</taxon>
        <taxon>Halobacteria</taxon>
        <taxon>Halobacteriales</taxon>
        <taxon>Natrialbaceae</taxon>
        <taxon>Halovivax</taxon>
    </lineage>
</organism>
<dbReference type="EMBL" id="AOIQ01000009">
    <property type="protein sequence ID" value="ELZ12295.1"/>
    <property type="molecule type" value="Genomic_DNA"/>
</dbReference>
<protein>
    <recommendedName>
        <fullName evidence="3">protein-L-isoaspartate(D-aspartate) O-methyltransferase</fullName>
        <ecNumber evidence="3">2.1.1.77</ecNumber>
    </recommendedName>
</protein>
<gene>
    <name evidence="10" type="ORF">C479_05788</name>
</gene>
<dbReference type="PATRIC" id="fig|1227490.4.peg.1171"/>
<evidence type="ECO:0000256" key="6">
    <source>
        <dbReference type="ARBA" id="ARBA00022679"/>
    </source>
</evidence>
<comment type="caution">
    <text evidence="10">The sequence shown here is derived from an EMBL/GenBank/DDBJ whole genome shotgun (WGS) entry which is preliminary data.</text>
</comment>
<dbReference type="GO" id="GO:0004719">
    <property type="term" value="F:protein-L-isoaspartate (D-aspartate) O-methyltransferase activity"/>
    <property type="evidence" value="ECO:0007669"/>
    <property type="project" value="UniProtKB-EC"/>
</dbReference>
<accession>M0BN52</accession>
<evidence type="ECO:0000256" key="5">
    <source>
        <dbReference type="ARBA" id="ARBA00022603"/>
    </source>
</evidence>
<dbReference type="SUPFAM" id="SSF53335">
    <property type="entry name" value="S-adenosyl-L-methionine-dependent methyltransferases"/>
    <property type="match status" value="1"/>
</dbReference>
<comment type="similarity">
    <text evidence="2">Belongs to the methyltransferase superfamily. L-isoaspartyl/D-aspartyl protein methyltransferase family.</text>
</comment>
<dbReference type="InterPro" id="IPR029063">
    <property type="entry name" value="SAM-dependent_MTases_sf"/>
</dbReference>
<evidence type="ECO:0000313" key="11">
    <source>
        <dbReference type="Proteomes" id="UP000011560"/>
    </source>
</evidence>
<evidence type="ECO:0000256" key="8">
    <source>
        <dbReference type="ARBA" id="ARBA00025330"/>
    </source>
</evidence>
<evidence type="ECO:0000313" key="10">
    <source>
        <dbReference type="EMBL" id="ELZ12295.1"/>
    </source>
</evidence>
<dbReference type="InterPro" id="IPR000682">
    <property type="entry name" value="PCMT"/>
</dbReference>
<keyword evidence="6 10" id="KW-0808">Transferase</keyword>
<name>M0BN52_9EURY</name>
<evidence type="ECO:0000256" key="9">
    <source>
        <dbReference type="ARBA" id="ARBA00029295"/>
    </source>
</evidence>
<evidence type="ECO:0000256" key="3">
    <source>
        <dbReference type="ARBA" id="ARBA00011890"/>
    </source>
</evidence>
<keyword evidence="4" id="KW-0963">Cytoplasm</keyword>
<dbReference type="PANTHER" id="PTHR11579:SF0">
    <property type="entry name" value="PROTEIN-L-ISOASPARTATE(D-ASPARTATE) O-METHYLTRANSFERASE"/>
    <property type="match status" value="1"/>
</dbReference>
<dbReference type="STRING" id="1227490.C479_05788"/>
<dbReference type="OrthoDB" id="194891at2157"/>
<keyword evidence="11" id="KW-1185">Reference proteome</keyword>
<comment type="catalytic activity">
    <reaction evidence="9">
        <text>[protein]-L-isoaspartate + S-adenosyl-L-methionine = [protein]-L-isoaspartate alpha-methyl ester + S-adenosyl-L-homocysteine</text>
        <dbReference type="Rhea" id="RHEA:12705"/>
        <dbReference type="Rhea" id="RHEA-COMP:12143"/>
        <dbReference type="Rhea" id="RHEA-COMP:12144"/>
        <dbReference type="ChEBI" id="CHEBI:57856"/>
        <dbReference type="ChEBI" id="CHEBI:59789"/>
        <dbReference type="ChEBI" id="CHEBI:90596"/>
        <dbReference type="ChEBI" id="CHEBI:90598"/>
        <dbReference type="EC" id="2.1.1.77"/>
    </reaction>
</comment>
<comment type="subcellular location">
    <subcellularLocation>
        <location evidence="1">Cytoplasm</location>
    </subcellularLocation>
</comment>
<keyword evidence="7" id="KW-0949">S-adenosyl-L-methionine</keyword>
<dbReference type="EC" id="2.1.1.77" evidence="3"/>
<evidence type="ECO:0000256" key="2">
    <source>
        <dbReference type="ARBA" id="ARBA00005369"/>
    </source>
</evidence>
<dbReference type="Pfam" id="PF01135">
    <property type="entry name" value="PCMT"/>
    <property type="match status" value="1"/>
</dbReference>
<dbReference type="Proteomes" id="UP000011560">
    <property type="component" value="Unassembled WGS sequence"/>
</dbReference>
<evidence type="ECO:0000256" key="1">
    <source>
        <dbReference type="ARBA" id="ARBA00004496"/>
    </source>
</evidence>